<keyword evidence="3" id="KW-1185">Reference proteome</keyword>
<proteinExistence type="predicted"/>
<keyword evidence="1" id="KW-0812">Transmembrane</keyword>
<organismHost>
    <name type="scientific">Bacillus subtilis</name>
    <dbReference type="NCBI Taxonomy" id="1423"/>
</organismHost>
<dbReference type="EMBL" id="MH606185">
    <property type="protein sequence ID" value="AXH71085.1"/>
    <property type="molecule type" value="Genomic_DNA"/>
</dbReference>
<evidence type="ECO:0000256" key="1">
    <source>
        <dbReference type="SAM" id="Phobius"/>
    </source>
</evidence>
<sequence length="93" mass="10580">MLTVRYTQHILMLQELQRGGKPLSMIIVFFMGLCALLALVGLYCALLAIKCYHDFKMYRFPHDIFFGSLAILGALAVLYALLQAITDFVEYMP</sequence>
<feature type="transmembrane region" description="Helical" evidence="1">
    <location>
        <begin position="64"/>
        <end position="85"/>
    </location>
</feature>
<evidence type="ECO:0000313" key="2">
    <source>
        <dbReference type="EMBL" id="AXH71085.1"/>
    </source>
</evidence>
<name>A0A345MJQ3_BPBSP</name>
<reference evidence="2 3" key="1">
    <citation type="submission" date="2018-07" db="EMBL/GenBank/DDBJ databases">
        <title>Complete nucleotide sequence of Bacillus phage BSP38.</title>
        <authorList>
            <person name="Ghosh K."/>
            <person name="Kim K.-P."/>
        </authorList>
    </citation>
    <scope>NUCLEOTIDE SEQUENCE [LARGE SCALE GENOMIC DNA]</scope>
</reference>
<dbReference type="Proteomes" id="UP000260425">
    <property type="component" value="Segment"/>
</dbReference>
<protein>
    <submittedName>
        <fullName evidence="2">Uncharacterized protein</fullName>
    </submittedName>
</protein>
<evidence type="ECO:0000313" key="3">
    <source>
        <dbReference type="Proteomes" id="UP000260425"/>
    </source>
</evidence>
<keyword evidence="1" id="KW-0472">Membrane</keyword>
<keyword evidence="1" id="KW-1133">Transmembrane helix</keyword>
<organism evidence="2 3">
    <name type="scientific">Bacillus phage BSP38</name>
    <dbReference type="NCBI Taxonomy" id="2283013"/>
    <lineage>
        <taxon>Viruses</taxon>
        <taxon>Duplodnaviria</taxon>
        <taxon>Heunggongvirae</taxon>
        <taxon>Uroviricota</taxon>
        <taxon>Caudoviricetes</taxon>
        <taxon>Herelleviridae</taxon>
        <taxon>Bastillevirinae</taxon>
        <taxon>Jeonjuvirus</taxon>
        <taxon>Jeonjuvirus BSP38</taxon>
    </lineage>
</organism>
<feature type="transmembrane region" description="Helical" evidence="1">
    <location>
        <begin position="26"/>
        <end position="52"/>
    </location>
</feature>
<accession>A0A345MJQ3</accession>
<gene>
    <name evidence="2" type="ORF">BSP38_043</name>
</gene>